<feature type="region of interest" description="Disordered" evidence="2">
    <location>
        <begin position="312"/>
        <end position="340"/>
    </location>
</feature>
<dbReference type="Gene3D" id="3.40.50.1820">
    <property type="entry name" value="alpha/beta hydrolase"/>
    <property type="match status" value="1"/>
</dbReference>
<sequence length="340" mass="36133">MPLDRIFRSLIAWQSADGPPVPARALTAEQVRERYLANSVRPDGHGDSPLDAVSTEDLTVQGPDGAVVPCRVYSPAGTDRGRVMTFLHGGGWVAGDLDSHDRACRLVAESLGSVVVSVGYRRAPEFPYPAALVDACAAARWTSRSFPGRAHVIGGDSAGASLALGVAMEAREAGGPEFAAQLLLYPPADPSLLFAASSECAEGYLLSVDDMAWFYDLYVPDERRRRDPAVDLLHADLRNLPPAVIGTAEFDPLRDEGVELADKLAVCEVDVRHVPGPGLIHGYFLMHELVPAAAKRAQRVLQELDAVLGPVREAEPGAAEEQAAGRSEAKAAAAARGTSR</sequence>
<protein>
    <submittedName>
        <fullName evidence="4">Esterase</fullName>
    </submittedName>
</protein>
<dbReference type="SUPFAM" id="SSF53474">
    <property type="entry name" value="alpha/beta-Hydrolases"/>
    <property type="match status" value="1"/>
</dbReference>
<gene>
    <name evidence="4" type="ORF">GCM10012287_04550</name>
</gene>
<feature type="domain" description="Alpha/beta hydrolase fold-3" evidence="3">
    <location>
        <begin position="85"/>
        <end position="284"/>
    </location>
</feature>
<evidence type="ECO:0000313" key="5">
    <source>
        <dbReference type="Proteomes" id="UP000631535"/>
    </source>
</evidence>
<dbReference type="InterPro" id="IPR013094">
    <property type="entry name" value="AB_hydrolase_3"/>
</dbReference>
<dbReference type="InterPro" id="IPR029058">
    <property type="entry name" value="AB_hydrolase_fold"/>
</dbReference>
<dbReference type="InterPro" id="IPR050300">
    <property type="entry name" value="GDXG_lipolytic_enzyme"/>
</dbReference>
<keyword evidence="1" id="KW-0378">Hydrolase</keyword>
<accession>A0ABQ2LT16</accession>
<evidence type="ECO:0000259" key="3">
    <source>
        <dbReference type="Pfam" id="PF07859"/>
    </source>
</evidence>
<evidence type="ECO:0000256" key="2">
    <source>
        <dbReference type="SAM" id="MobiDB-lite"/>
    </source>
</evidence>
<proteinExistence type="predicted"/>
<comment type="caution">
    <text evidence="4">The sequence shown here is derived from an EMBL/GenBank/DDBJ whole genome shotgun (WGS) entry which is preliminary data.</text>
</comment>
<dbReference type="RefSeq" id="WP_189035310.1">
    <property type="nucleotide sequence ID" value="NZ_BMMP01000001.1"/>
</dbReference>
<dbReference type="EMBL" id="BMMP01000001">
    <property type="protein sequence ID" value="GGO42808.1"/>
    <property type="molecule type" value="Genomic_DNA"/>
</dbReference>
<keyword evidence="5" id="KW-1185">Reference proteome</keyword>
<evidence type="ECO:0000313" key="4">
    <source>
        <dbReference type="EMBL" id="GGO42808.1"/>
    </source>
</evidence>
<reference evidence="5" key="1">
    <citation type="journal article" date="2019" name="Int. J. Syst. Evol. Microbiol.">
        <title>The Global Catalogue of Microorganisms (GCM) 10K type strain sequencing project: providing services to taxonomists for standard genome sequencing and annotation.</title>
        <authorList>
            <consortium name="The Broad Institute Genomics Platform"/>
            <consortium name="The Broad Institute Genome Sequencing Center for Infectious Disease"/>
            <person name="Wu L."/>
            <person name="Ma J."/>
        </authorList>
    </citation>
    <scope>NUCLEOTIDE SEQUENCE [LARGE SCALE GENOMIC DNA]</scope>
    <source>
        <strain evidence="5">CGMCC 4.7178</strain>
    </source>
</reference>
<dbReference type="Proteomes" id="UP000631535">
    <property type="component" value="Unassembled WGS sequence"/>
</dbReference>
<dbReference type="Pfam" id="PF07859">
    <property type="entry name" value="Abhydrolase_3"/>
    <property type="match status" value="1"/>
</dbReference>
<dbReference type="PANTHER" id="PTHR48081">
    <property type="entry name" value="AB HYDROLASE SUPERFAMILY PROTEIN C4A8.06C"/>
    <property type="match status" value="1"/>
</dbReference>
<evidence type="ECO:0000256" key="1">
    <source>
        <dbReference type="ARBA" id="ARBA00022801"/>
    </source>
</evidence>
<name>A0ABQ2LT16_9ACTN</name>
<dbReference type="PANTHER" id="PTHR48081:SF8">
    <property type="entry name" value="ALPHA_BETA HYDROLASE FOLD-3 DOMAIN-CONTAINING PROTEIN-RELATED"/>
    <property type="match status" value="1"/>
</dbReference>
<feature type="compositionally biased region" description="Low complexity" evidence="2">
    <location>
        <begin position="316"/>
        <end position="340"/>
    </location>
</feature>
<organism evidence="4 5">
    <name type="scientific">Streptomyces daqingensis</name>
    <dbReference type="NCBI Taxonomy" id="1472640"/>
    <lineage>
        <taxon>Bacteria</taxon>
        <taxon>Bacillati</taxon>
        <taxon>Actinomycetota</taxon>
        <taxon>Actinomycetes</taxon>
        <taxon>Kitasatosporales</taxon>
        <taxon>Streptomycetaceae</taxon>
        <taxon>Streptomyces</taxon>
    </lineage>
</organism>